<organism evidence="1 2">
    <name type="scientific">Lasiodiplodia mahajangana</name>
    <dbReference type="NCBI Taxonomy" id="1108764"/>
    <lineage>
        <taxon>Eukaryota</taxon>
        <taxon>Fungi</taxon>
        <taxon>Dikarya</taxon>
        <taxon>Ascomycota</taxon>
        <taxon>Pezizomycotina</taxon>
        <taxon>Dothideomycetes</taxon>
        <taxon>Dothideomycetes incertae sedis</taxon>
        <taxon>Botryosphaeriales</taxon>
        <taxon>Botryosphaeriaceae</taxon>
        <taxon>Lasiodiplodia</taxon>
    </lineage>
</organism>
<accession>A0ACC2JGM5</accession>
<gene>
    <name evidence="1" type="ORF">O1611_g7053</name>
</gene>
<evidence type="ECO:0000313" key="1">
    <source>
        <dbReference type="EMBL" id="KAJ8126586.1"/>
    </source>
</evidence>
<keyword evidence="2" id="KW-1185">Reference proteome</keyword>
<protein>
    <submittedName>
        <fullName evidence="1">Uncharacterized protein</fullName>
    </submittedName>
</protein>
<dbReference type="Proteomes" id="UP001153332">
    <property type="component" value="Unassembled WGS sequence"/>
</dbReference>
<dbReference type="EMBL" id="JAPUUL010001794">
    <property type="protein sequence ID" value="KAJ8126586.1"/>
    <property type="molecule type" value="Genomic_DNA"/>
</dbReference>
<comment type="caution">
    <text evidence="1">The sequence shown here is derived from an EMBL/GenBank/DDBJ whole genome shotgun (WGS) entry which is preliminary data.</text>
</comment>
<reference evidence="1" key="1">
    <citation type="submission" date="2022-12" db="EMBL/GenBank/DDBJ databases">
        <title>Genome Sequence of Lasiodiplodia mahajangana.</title>
        <authorList>
            <person name="Buettner E."/>
        </authorList>
    </citation>
    <scope>NUCLEOTIDE SEQUENCE</scope>
    <source>
        <strain evidence="1">VT137</strain>
    </source>
</reference>
<evidence type="ECO:0000313" key="2">
    <source>
        <dbReference type="Proteomes" id="UP001153332"/>
    </source>
</evidence>
<proteinExistence type="predicted"/>
<sequence>MRFADIVLDVAAVAKASRSVASRHLELRARQIDRYGRTSSILKPLRENQNDAQHNADSTSTNPAGKKANTDKQEPSPANAPASVGVVGSIEPGAKASVASSDSFKGPKPIVNQDIRRNSPLEDAAPRLDQSAILMQLREKAKPVQDDEHKGASSEGGGTT</sequence>
<name>A0ACC2JGM5_9PEZI</name>